<dbReference type="Proteomes" id="UP000325081">
    <property type="component" value="Unassembled WGS sequence"/>
</dbReference>
<organism evidence="1 2">
    <name type="scientific">Striga asiatica</name>
    <name type="common">Asiatic witchweed</name>
    <name type="synonym">Buchnera asiatica</name>
    <dbReference type="NCBI Taxonomy" id="4170"/>
    <lineage>
        <taxon>Eukaryota</taxon>
        <taxon>Viridiplantae</taxon>
        <taxon>Streptophyta</taxon>
        <taxon>Embryophyta</taxon>
        <taxon>Tracheophyta</taxon>
        <taxon>Spermatophyta</taxon>
        <taxon>Magnoliopsida</taxon>
        <taxon>eudicotyledons</taxon>
        <taxon>Gunneridae</taxon>
        <taxon>Pentapetalae</taxon>
        <taxon>asterids</taxon>
        <taxon>lamiids</taxon>
        <taxon>Lamiales</taxon>
        <taxon>Orobanchaceae</taxon>
        <taxon>Buchnereae</taxon>
        <taxon>Striga</taxon>
    </lineage>
</organism>
<protein>
    <submittedName>
        <fullName evidence="1">ATP synthase subunit alpha</fullName>
    </submittedName>
</protein>
<reference evidence="2" key="1">
    <citation type="journal article" date="2019" name="Curr. Biol.">
        <title>Genome Sequence of Striga asiatica Provides Insight into the Evolution of Plant Parasitism.</title>
        <authorList>
            <person name="Yoshida S."/>
            <person name="Kim S."/>
            <person name="Wafula E.K."/>
            <person name="Tanskanen J."/>
            <person name="Kim Y.M."/>
            <person name="Honaas L."/>
            <person name="Yang Z."/>
            <person name="Spallek T."/>
            <person name="Conn C.E."/>
            <person name="Ichihashi Y."/>
            <person name="Cheong K."/>
            <person name="Cui S."/>
            <person name="Der J.P."/>
            <person name="Gundlach H."/>
            <person name="Jiao Y."/>
            <person name="Hori C."/>
            <person name="Ishida J.K."/>
            <person name="Kasahara H."/>
            <person name="Kiba T."/>
            <person name="Kim M.S."/>
            <person name="Koo N."/>
            <person name="Laohavisit A."/>
            <person name="Lee Y.H."/>
            <person name="Lumba S."/>
            <person name="McCourt P."/>
            <person name="Mortimer J.C."/>
            <person name="Mutuku J.M."/>
            <person name="Nomura T."/>
            <person name="Sasaki-Sekimoto Y."/>
            <person name="Seto Y."/>
            <person name="Wang Y."/>
            <person name="Wakatake T."/>
            <person name="Sakakibara H."/>
            <person name="Demura T."/>
            <person name="Yamaguchi S."/>
            <person name="Yoneyama K."/>
            <person name="Manabe R.I."/>
            <person name="Nelson D.C."/>
            <person name="Schulman A.H."/>
            <person name="Timko M.P."/>
            <person name="dePamphilis C.W."/>
            <person name="Choi D."/>
            <person name="Shirasu K."/>
        </authorList>
    </citation>
    <scope>NUCLEOTIDE SEQUENCE [LARGE SCALE GENOMIC DNA]</scope>
    <source>
        <strain evidence="2">cv. UVA1</strain>
    </source>
</reference>
<gene>
    <name evidence="1" type="ORF">STAS_26188</name>
</gene>
<dbReference type="AlphaFoldDB" id="A0A5A7QVP2"/>
<keyword evidence="2" id="KW-1185">Reference proteome</keyword>
<dbReference type="OrthoDB" id="10596717at2759"/>
<sequence>MSSVEFESSFTGLHNPHHRVHEIFSLFRLVSILYMIIDNPFQKPVENLTQFLQPTTRALKVEPSKIRKIISEVKSRGLFHRLFQHVFEPSLVQIPFNGAEFSHVAPVRAVPESSAATGDETTIVGTDPNRKCIMGPCFWASPCRSWCGFLPKRWKWPITGRPIGPGGSFPFFSR</sequence>
<name>A0A5A7QVP2_STRAF</name>
<comment type="caution">
    <text evidence="1">The sequence shown here is derived from an EMBL/GenBank/DDBJ whole genome shotgun (WGS) entry which is preliminary data.</text>
</comment>
<accession>A0A5A7QVP2</accession>
<dbReference type="EMBL" id="BKCP01008404">
    <property type="protein sequence ID" value="GER48978.1"/>
    <property type="molecule type" value="Genomic_DNA"/>
</dbReference>
<evidence type="ECO:0000313" key="2">
    <source>
        <dbReference type="Proteomes" id="UP000325081"/>
    </source>
</evidence>
<evidence type="ECO:0000313" key="1">
    <source>
        <dbReference type="EMBL" id="GER48978.1"/>
    </source>
</evidence>
<proteinExistence type="predicted"/>